<dbReference type="EMBL" id="PGWZ01000370">
    <property type="protein sequence ID" value="PPJ74491.1"/>
    <property type="molecule type" value="Genomic_DNA"/>
</dbReference>
<evidence type="ECO:0000313" key="6">
    <source>
        <dbReference type="Proteomes" id="UP000255091"/>
    </source>
</evidence>
<dbReference type="EMBL" id="JXIG01000627">
    <property type="protein sequence ID" value="KIT96799.1"/>
    <property type="molecule type" value="Genomic_DNA"/>
</dbReference>
<accession>A0A2S6D5E1</accession>
<dbReference type="AlphaFoldDB" id="A0A0D1JL33"/>
<dbReference type="InterPro" id="IPR023203">
    <property type="entry name" value="TTHA0068_sf"/>
</dbReference>
<reference evidence="3 6" key="3">
    <citation type="submission" date="2018-06" db="EMBL/GenBank/DDBJ databases">
        <authorList>
            <consortium name="Pathogen Informatics"/>
            <person name="Doyle S."/>
        </authorList>
    </citation>
    <scope>NUCLEOTIDE SEQUENCE [LARGE SCALE GENOMIC DNA]</scope>
    <source>
        <strain evidence="3 6">NCTC6133</strain>
    </source>
</reference>
<dbReference type="PANTHER" id="PTHR34796:SF1">
    <property type="entry name" value="EXPRESSED PROTEIN"/>
    <property type="match status" value="1"/>
</dbReference>
<evidence type="ECO:0000313" key="4">
    <source>
        <dbReference type="Proteomes" id="UP000032274"/>
    </source>
</evidence>
<evidence type="ECO:0000313" key="3">
    <source>
        <dbReference type="EMBL" id="SUK49377.1"/>
    </source>
</evidence>
<dbReference type="InterPro" id="IPR005500">
    <property type="entry name" value="DUF309"/>
</dbReference>
<reference evidence="2 5" key="2">
    <citation type="submission" date="2017-11" db="EMBL/GenBank/DDBJ databases">
        <authorList>
            <person name="Founou R.C."/>
            <person name="Founou L."/>
            <person name="Allam M."/>
            <person name="Ismail A."/>
            <person name="Essack S.Y."/>
        </authorList>
    </citation>
    <scope>NUCLEOTIDE SEQUENCE [LARGE SCALE GENOMIC DNA]</scope>
    <source>
        <strain evidence="2 5">G703N2B1</strain>
    </source>
</reference>
<sequence length="168" mass="19946">MQQALINFYYQFHTKQHYFLCHDILEDAWKAENNYSKQDAVVSLILFATACYHYRRNNLKGAYKSFNKSKEIIQNAKDRDALHLNLNDYQLLIEQQIAKLNAAKPFSSVILPITPDFERIIKANYPDYDYNHETATDPFIVDHHMRRDRSEVIAAKEEAIQLRKHRRN</sequence>
<dbReference type="SUPFAM" id="SSF140663">
    <property type="entry name" value="TTHA0068-like"/>
    <property type="match status" value="1"/>
</dbReference>
<dbReference type="Proteomes" id="UP000238775">
    <property type="component" value="Unassembled WGS sequence"/>
</dbReference>
<name>A0A0D1JL33_STAAU</name>
<dbReference type="EMBL" id="UHAP01000001">
    <property type="protein sequence ID" value="SUK49377.1"/>
    <property type="molecule type" value="Genomic_DNA"/>
</dbReference>
<organism evidence="3 6">
    <name type="scientific">Staphylococcus aureus</name>
    <dbReference type="NCBI Taxonomy" id="1280"/>
    <lineage>
        <taxon>Bacteria</taxon>
        <taxon>Bacillati</taxon>
        <taxon>Bacillota</taxon>
        <taxon>Bacilli</taxon>
        <taxon>Bacillales</taxon>
        <taxon>Staphylococcaceae</taxon>
        <taxon>Staphylococcus</taxon>
    </lineage>
</organism>
<evidence type="ECO:0000313" key="2">
    <source>
        <dbReference type="EMBL" id="PPJ74491.1"/>
    </source>
</evidence>
<proteinExistence type="predicted"/>
<reference evidence="1 4" key="1">
    <citation type="submission" date="2015-01" db="EMBL/GenBank/DDBJ databases">
        <title>Characterization of Swiss Staphylococcus aureus strains involved in food poisoning.</title>
        <authorList>
            <person name="Crovadore J."/>
            <person name="Chablais R."/>
            <person name="Tonacini J."/>
            <person name="Schnyder B."/>
            <person name="Lefort F."/>
        </authorList>
    </citation>
    <scope>NUCLEOTIDE SEQUENCE [LARGE SCALE GENOMIC DNA]</scope>
    <source>
        <strain evidence="1 4">SA-120</strain>
    </source>
</reference>
<accession>A0A0D1JL33</accession>
<gene>
    <name evidence="2" type="ORF">CV021_08090</name>
    <name evidence="3" type="ORF">NCTC6133_02001</name>
    <name evidence="1" type="ORF">QU38_09455</name>
</gene>
<protein>
    <submittedName>
        <fullName evidence="3">Cytosolic protein</fullName>
    </submittedName>
    <submittedName>
        <fullName evidence="2">DUF309 domain-containing protein</fullName>
    </submittedName>
</protein>
<dbReference type="RefSeq" id="WP_001183422.1">
    <property type="nucleotide sequence ID" value="NZ_BAABSP010000002.1"/>
</dbReference>
<evidence type="ECO:0000313" key="1">
    <source>
        <dbReference type="EMBL" id="KIT96799.1"/>
    </source>
</evidence>
<dbReference type="Gene3D" id="1.10.3450.10">
    <property type="entry name" value="TTHA0068-like"/>
    <property type="match status" value="1"/>
</dbReference>
<dbReference type="Pfam" id="PF03745">
    <property type="entry name" value="DUF309"/>
    <property type="match status" value="1"/>
</dbReference>
<evidence type="ECO:0000313" key="5">
    <source>
        <dbReference type="Proteomes" id="UP000238775"/>
    </source>
</evidence>
<dbReference type="PANTHER" id="PTHR34796">
    <property type="entry name" value="EXPRESSED PROTEIN"/>
    <property type="match status" value="1"/>
</dbReference>
<dbReference type="Proteomes" id="UP000255091">
    <property type="component" value="Unassembled WGS sequence"/>
</dbReference>
<dbReference type="Proteomes" id="UP000032274">
    <property type="component" value="Unassembled WGS sequence"/>
</dbReference>